<dbReference type="Pfam" id="PF00534">
    <property type="entry name" value="Glycos_transf_1"/>
    <property type="match status" value="1"/>
</dbReference>
<proteinExistence type="predicted"/>
<dbReference type="SUPFAM" id="SSF53756">
    <property type="entry name" value="UDP-Glycosyltransferase/glycogen phosphorylase"/>
    <property type="match status" value="1"/>
</dbReference>
<name>X1ACW0_9ZZZZ</name>
<accession>X1ACW0</accession>
<feature type="domain" description="Glycosyl transferase family 1" evidence="1">
    <location>
        <begin position="1"/>
        <end position="57"/>
    </location>
</feature>
<dbReference type="Gene3D" id="3.40.50.2000">
    <property type="entry name" value="Glycogen Phosphorylase B"/>
    <property type="match status" value="2"/>
</dbReference>
<protein>
    <recommendedName>
        <fullName evidence="1">Glycosyl transferase family 1 domain-containing protein</fullName>
    </recommendedName>
</protein>
<dbReference type="GO" id="GO:0016757">
    <property type="term" value="F:glycosyltransferase activity"/>
    <property type="evidence" value="ECO:0007669"/>
    <property type="project" value="InterPro"/>
</dbReference>
<dbReference type="AlphaFoldDB" id="X1ACW0"/>
<evidence type="ECO:0000259" key="1">
    <source>
        <dbReference type="Pfam" id="PF00534"/>
    </source>
</evidence>
<reference evidence="2" key="1">
    <citation type="journal article" date="2014" name="Front. Microbiol.">
        <title>High frequency of phylogenetically diverse reductive dehalogenase-homologous genes in deep subseafloor sedimentary metagenomes.</title>
        <authorList>
            <person name="Kawai M."/>
            <person name="Futagami T."/>
            <person name="Toyoda A."/>
            <person name="Takaki Y."/>
            <person name="Nishi S."/>
            <person name="Hori S."/>
            <person name="Arai W."/>
            <person name="Tsubouchi T."/>
            <person name="Morono Y."/>
            <person name="Uchiyama I."/>
            <person name="Ito T."/>
            <person name="Fujiyama A."/>
            <person name="Inagaki F."/>
            <person name="Takami H."/>
        </authorList>
    </citation>
    <scope>NUCLEOTIDE SEQUENCE</scope>
    <source>
        <strain evidence="2">Expedition CK06-06</strain>
    </source>
</reference>
<dbReference type="PANTHER" id="PTHR12526">
    <property type="entry name" value="GLYCOSYLTRANSFERASE"/>
    <property type="match status" value="1"/>
</dbReference>
<sequence length="81" mass="8980">MAAQKAIVCFEGSGELLTDKIDGLLVKNGNTDAMADAIIEILKNRDLRKNLGKNARHTLVGMYDWISLCKRLEDVYSKILG</sequence>
<dbReference type="InterPro" id="IPR001296">
    <property type="entry name" value="Glyco_trans_1"/>
</dbReference>
<gene>
    <name evidence="2" type="ORF">S01H4_15594</name>
</gene>
<comment type="caution">
    <text evidence="2">The sequence shown here is derived from an EMBL/GenBank/DDBJ whole genome shotgun (WGS) entry which is preliminary data.</text>
</comment>
<dbReference type="EMBL" id="BART01006832">
    <property type="protein sequence ID" value="GAG70458.1"/>
    <property type="molecule type" value="Genomic_DNA"/>
</dbReference>
<organism evidence="2">
    <name type="scientific">marine sediment metagenome</name>
    <dbReference type="NCBI Taxonomy" id="412755"/>
    <lineage>
        <taxon>unclassified sequences</taxon>
        <taxon>metagenomes</taxon>
        <taxon>ecological metagenomes</taxon>
    </lineage>
</organism>
<evidence type="ECO:0000313" key="2">
    <source>
        <dbReference type="EMBL" id="GAG70458.1"/>
    </source>
</evidence>